<feature type="transmembrane region" description="Helical" evidence="3">
    <location>
        <begin position="55"/>
        <end position="77"/>
    </location>
</feature>
<protein>
    <submittedName>
        <fullName evidence="6">Xyloglucan endotransglucosylase protein 1-like</fullName>
    </submittedName>
</protein>
<evidence type="ECO:0000256" key="2">
    <source>
        <dbReference type="ARBA" id="ARBA00023295"/>
    </source>
</evidence>
<dbReference type="InterPro" id="IPR044791">
    <property type="entry name" value="Beta-glucanase/XTH"/>
</dbReference>
<keyword evidence="3" id="KW-0812">Transmembrane</keyword>
<keyword evidence="3" id="KW-0472">Membrane</keyword>
<organism evidence="5 6">
    <name type="scientific">Coffea arabica</name>
    <name type="common">Arabian coffee</name>
    <dbReference type="NCBI Taxonomy" id="13443"/>
    <lineage>
        <taxon>Eukaryota</taxon>
        <taxon>Viridiplantae</taxon>
        <taxon>Streptophyta</taxon>
        <taxon>Embryophyta</taxon>
        <taxon>Tracheophyta</taxon>
        <taxon>Spermatophyta</taxon>
        <taxon>Magnoliopsida</taxon>
        <taxon>eudicotyledons</taxon>
        <taxon>Gunneridae</taxon>
        <taxon>Pentapetalae</taxon>
        <taxon>asterids</taxon>
        <taxon>lamiids</taxon>
        <taxon>Gentianales</taxon>
        <taxon>Rubiaceae</taxon>
        <taxon>Ixoroideae</taxon>
        <taxon>Gardenieae complex</taxon>
        <taxon>Bertiereae - Coffeeae clade</taxon>
        <taxon>Coffeeae</taxon>
        <taxon>Coffea</taxon>
    </lineage>
</organism>
<dbReference type="Gene3D" id="2.60.120.200">
    <property type="match status" value="2"/>
</dbReference>
<evidence type="ECO:0000256" key="3">
    <source>
        <dbReference type="SAM" id="Phobius"/>
    </source>
</evidence>
<gene>
    <name evidence="6" type="primary">LOC140007087</name>
</gene>
<reference evidence="6" key="1">
    <citation type="submission" date="2025-08" db="UniProtKB">
        <authorList>
            <consortium name="RefSeq"/>
        </authorList>
    </citation>
    <scope>IDENTIFICATION</scope>
    <source>
        <tissue evidence="6">Leaves</tissue>
    </source>
</reference>
<evidence type="ECO:0000313" key="5">
    <source>
        <dbReference type="Proteomes" id="UP001652660"/>
    </source>
</evidence>
<evidence type="ECO:0000313" key="6">
    <source>
        <dbReference type="RefSeq" id="XP_071905900.1"/>
    </source>
</evidence>
<dbReference type="Pfam" id="PF00722">
    <property type="entry name" value="Glyco_hydro_16"/>
    <property type="match status" value="1"/>
</dbReference>
<dbReference type="PANTHER" id="PTHR31062">
    <property type="entry name" value="XYLOGLUCAN ENDOTRANSGLUCOSYLASE/HYDROLASE PROTEIN 8-RELATED"/>
    <property type="match status" value="1"/>
</dbReference>
<feature type="domain" description="GH16" evidence="4">
    <location>
        <begin position="121"/>
        <end position="172"/>
    </location>
</feature>
<keyword evidence="5" id="KW-1185">Reference proteome</keyword>
<evidence type="ECO:0000256" key="1">
    <source>
        <dbReference type="ARBA" id="ARBA00022801"/>
    </source>
</evidence>
<dbReference type="SUPFAM" id="SSF49899">
    <property type="entry name" value="Concanavalin A-like lectins/glucanases"/>
    <property type="match status" value="1"/>
</dbReference>
<keyword evidence="1" id="KW-0378">Hydrolase</keyword>
<proteinExistence type="predicted"/>
<name>A0ABM4UF51_COFAR</name>
<dbReference type="InterPro" id="IPR013320">
    <property type="entry name" value="ConA-like_dom_sf"/>
</dbReference>
<sequence>MDCGSIYSTSFTSVSSKQCLSTSKPCNRSSAPQCLYRLFSSSLWDVSYETRLMDAIALLLISSALSTLMAASAANFYQDVDINFGNHPVHMQNGGQLLTLSLNNYSGFGFQSENEYLFGRFLVENHPIGVLNNNEAVGTPFPMSQPMRVYRSLWNADDWATQGGRVKTDWTKAPLFTSYKNFNANACIQSPSDSSSISTWPNSCNTQAWQTQKLDAFGRRRRR</sequence>
<keyword evidence="2" id="KW-0326">Glycosidase</keyword>
<keyword evidence="3" id="KW-1133">Transmembrane helix</keyword>
<dbReference type="InterPro" id="IPR000757">
    <property type="entry name" value="Beta-glucanase-like"/>
</dbReference>
<dbReference type="Proteomes" id="UP001652660">
    <property type="component" value="Chromosome 5e"/>
</dbReference>
<dbReference type="GeneID" id="140007087"/>
<accession>A0ABM4UF51</accession>
<dbReference type="RefSeq" id="XP_071905900.1">
    <property type="nucleotide sequence ID" value="XM_072049799.1"/>
</dbReference>
<evidence type="ECO:0000259" key="4">
    <source>
        <dbReference type="Pfam" id="PF00722"/>
    </source>
</evidence>